<dbReference type="InterPro" id="IPR016032">
    <property type="entry name" value="Sig_transdc_resp-reg_C-effctor"/>
</dbReference>
<sequence>MRHSAPLRSPRSRSPRAAGSPQRSLPLRSLHSRLGSSDARSRAADPRGSARGLSNEEIAVRENRAINTVKTHIRTAYRRSGGQRCTTGSTPTTSGDPEVLADPCRHPGFTCCRHTQTCSTLCESDCSPRPSAVLPTSSTTT</sequence>
<gene>
    <name evidence="2" type="ORF">GON03_17620</name>
</gene>
<feature type="compositionally biased region" description="Basic residues" evidence="1">
    <location>
        <begin position="1"/>
        <end position="14"/>
    </location>
</feature>
<proteinExistence type="predicted"/>
<dbReference type="GO" id="GO:0006355">
    <property type="term" value="P:regulation of DNA-templated transcription"/>
    <property type="evidence" value="ECO:0007669"/>
    <property type="project" value="InterPro"/>
</dbReference>
<dbReference type="GO" id="GO:0003677">
    <property type="term" value="F:DNA binding"/>
    <property type="evidence" value="ECO:0007669"/>
    <property type="project" value="InterPro"/>
</dbReference>
<protein>
    <submittedName>
        <fullName evidence="2">Uncharacterized protein</fullName>
    </submittedName>
</protein>
<evidence type="ECO:0000256" key="1">
    <source>
        <dbReference type="SAM" id="MobiDB-lite"/>
    </source>
</evidence>
<organism evidence="2 3">
    <name type="scientific">Nocardioides agri</name>
    <dbReference type="NCBI Taxonomy" id="2682843"/>
    <lineage>
        <taxon>Bacteria</taxon>
        <taxon>Bacillati</taxon>
        <taxon>Actinomycetota</taxon>
        <taxon>Actinomycetes</taxon>
        <taxon>Propionibacteriales</taxon>
        <taxon>Nocardioidaceae</taxon>
        <taxon>Nocardioides</taxon>
    </lineage>
</organism>
<dbReference type="AlphaFoldDB" id="A0A6L6XVB6"/>
<feature type="region of interest" description="Disordered" evidence="1">
    <location>
        <begin position="1"/>
        <end position="56"/>
    </location>
</feature>
<feature type="compositionally biased region" description="Low complexity" evidence="1">
    <location>
        <begin position="86"/>
        <end position="97"/>
    </location>
</feature>
<evidence type="ECO:0000313" key="3">
    <source>
        <dbReference type="Proteomes" id="UP000473525"/>
    </source>
</evidence>
<accession>A0A6L6XVB6</accession>
<dbReference type="Gene3D" id="1.10.10.10">
    <property type="entry name" value="Winged helix-like DNA-binding domain superfamily/Winged helix DNA-binding domain"/>
    <property type="match status" value="1"/>
</dbReference>
<feature type="region of interest" description="Disordered" evidence="1">
    <location>
        <begin position="78"/>
        <end position="98"/>
    </location>
</feature>
<evidence type="ECO:0000313" key="2">
    <source>
        <dbReference type="EMBL" id="MVQ51008.1"/>
    </source>
</evidence>
<dbReference type="SUPFAM" id="SSF46894">
    <property type="entry name" value="C-terminal effector domain of the bipartite response regulators"/>
    <property type="match status" value="1"/>
</dbReference>
<reference evidence="2 3" key="1">
    <citation type="submission" date="2019-12" db="EMBL/GenBank/DDBJ databases">
        <authorList>
            <person name="Huq M.A."/>
        </authorList>
    </citation>
    <scope>NUCLEOTIDE SEQUENCE [LARGE SCALE GENOMIC DNA]</scope>
    <source>
        <strain evidence="2 3">MAH-18</strain>
    </source>
</reference>
<dbReference type="InterPro" id="IPR036388">
    <property type="entry name" value="WH-like_DNA-bd_sf"/>
</dbReference>
<dbReference type="Proteomes" id="UP000473525">
    <property type="component" value="Unassembled WGS sequence"/>
</dbReference>
<comment type="caution">
    <text evidence="2">The sequence shown here is derived from an EMBL/GenBank/DDBJ whole genome shotgun (WGS) entry which is preliminary data.</text>
</comment>
<feature type="compositionally biased region" description="Low complexity" evidence="1">
    <location>
        <begin position="15"/>
        <end position="37"/>
    </location>
</feature>
<keyword evidence="3" id="KW-1185">Reference proteome</keyword>
<dbReference type="EMBL" id="WSEK01000004">
    <property type="protein sequence ID" value="MVQ51008.1"/>
    <property type="molecule type" value="Genomic_DNA"/>
</dbReference>
<name>A0A6L6XVB6_9ACTN</name>